<evidence type="ECO:0000313" key="2">
    <source>
        <dbReference type="Proteomes" id="UP000464186"/>
    </source>
</evidence>
<proteinExistence type="predicted"/>
<dbReference type="Proteomes" id="UP000464186">
    <property type="component" value="Chromosome"/>
</dbReference>
<accession>A0A6P1NLU9</accession>
<gene>
    <name evidence="1" type="ORF">GU243_08645</name>
</gene>
<dbReference type="KEGG" id="psey:GU243_08645"/>
<dbReference type="AlphaFoldDB" id="A0A6P1NLU9"/>
<reference evidence="1 2" key="1">
    <citation type="submission" date="2020-01" db="EMBL/GenBank/DDBJ databases">
        <title>Pseudarthrobacter psychrotolerans sp. nov., isolated from antarctic soil.</title>
        <authorList>
            <person name="Shin Y."/>
            <person name="Park W."/>
        </authorList>
    </citation>
    <scope>NUCLEOTIDE SEQUENCE [LARGE SCALE GENOMIC DNA]</scope>
    <source>
        <strain evidence="1 2">YJ56</strain>
    </source>
</reference>
<keyword evidence="2" id="KW-1185">Reference proteome</keyword>
<name>A0A6P1NLU9_9MICC</name>
<protein>
    <submittedName>
        <fullName evidence="1">Thioredoxin family protein</fullName>
    </submittedName>
</protein>
<sequence length="103" mass="10775">MRVELLHIDECPNSAEAAQRVETALAALGHGDTAVHMRLLESAADTVGTAFAGSPTITVDRADIFPGGAPASDLACRIYRASSGFAVLPTVDQLKEALKNHGF</sequence>
<evidence type="ECO:0000313" key="1">
    <source>
        <dbReference type="EMBL" id="QHK19787.1"/>
    </source>
</evidence>
<dbReference type="EMBL" id="CP047898">
    <property type="protein sequence ID" value="QHK19787.1"/>
    <property type="molecule type" value="Genomic_DNA"/>
</dbReference>
<organism evidence="1 2">
    <name type="scientific">Pseudarthrobacter psychrotolerans</name>
    <dbReference type="NCBI Taxonomy" id="2697569"/>
    <lineage>
        <taxon>Bacteria</taxon>
        <taxon>Bacillati</taxon>
        <taxon>Actinomycetota</taxon>
        <taxon>Actinomycetes</taxon>
        <taxon>Micrococcales</taxon>
        <taxon>Micrococcaceae</taxon>
        <taxon>Pseudarthrobacter</taxon>
    </lineage>
</organism>